<name>A0A8H7XYS8_PSICU</name>
<keyword evidence="1" id="KW-0175">Coiled coil</keyword>
<dbReference type="OrthoDB" id="21573at2759"/>
<sequence length="280" mass="32030">MSTFIAFRKAAAALLRPSDARKLPKLVYTSLWSTSIRNISVANRAHPKNNQIPYDVVQLKDADGTLHHAQKLSKILESMDLNTHVLRLIAHDPPIVRKFTYAEDLARKLESKAQKKAVGSKRQLVIKEAHMSWHTAGADFDMKVGKIRDELLKGDVRMTIVFNPKPRVRNPPYPAMIAKADEAVNKVIDVGIEWRERDFNNGILKVYLQSTVKKAKLQLLTQHEVEEVAHDISERHEKQALRRKRKEEENARAKIRREEEAAKRAKELAESGLFSWISPL</sequence>
<accession>A0A8H7XYS8</accession>
<evidence type="ECO:0000256" key="1">
    <source>
        <dbReference type="SAM" id="Coils"/>
    </source>
</evidence>
<reference evidence="2" key="1">
    <citation type="submission" date="2021-02" db="EMBL/GenBank/DDBJ databases">
        <title>Psilocybe cubensis genome.</title>
        <authorList>
            <person name="Mckernan K.J."/>
            <person name="Crawford S."/>
            <person name="Trippe A."/>
            <person name="Kane L.T."/>
            <person name="Mclaughlin S."/>
        </authorList>
    </citation>
    <scope>NUCLEOTIDE SEQUENCE [LARGE SCALE GENOMIC DNA]</scope>
    <source>
        <strain evidence="2">MGC-MH-2018</strain>
    </source>
</reference>
<evidence type="ECO:0000313" key="2">
    <source>
        <dbReference type="EMBL" id="KAG5169597.1"/>
    </source>
</evidence>
<dbReference type="AlphaFoldDB" id="A0A8H7XYS8"/>
<organism evidence="2">
    <name type="scientific">Psilocybe cubensis</name>
    <name type="common">Psychedelic mushroom</name>
    <name type="synonym">Stropharia cubensis</name>
    <dbReference type="NCBI Taxonomy" id="181762"/>
    <lineage>
        <taxon>Eukaryota</taxon>
        <taxon>Fungi</taxon>
        <taxon>Dikarya</taxon>
        <taxon>Basidiomycota</taxon>
        <taxon>Agaricomycotina</taxon>
        <taxon>Agaricomycetes</taxon>
        <taxon>Agaricomycetidae</taxon>
        <taxon>Agaricales</taxon>
        <taxon>Agaricineae</taxon>
        <taxon>Strophariaceae</taxon>
        <taxon>Psilocybe</taxon>
    </lineage>
</organism>
<protein>
    <recommendedName>
        <fullName evidence="3">Altered inheritance of mitochondria protein 23, mitochondrial</fullName>
    </recommendedName>
</protein>
<comment type="caution">
    <text evidence="2">The sequence shown here is derived from an EMBL/GenBank/DDBJ whole genome shotgun (WGS) entry which is preliminary data.</text>
</comment>
<feature type="coiled-coil region" evidence="1">
    <location>
        <begin position="238"/>
        <end position="268"/>
    </location>
</feature>
<gene>
    <name evidence="2" type="ORF">JR316_006153</name>
</gene>
<evidence type="ECO:0008006" key="3">
    <source>
        <dbReference type="Google" id="ProtNLM"/>
    </source>
</evidence>
<dbReference type="EMBL" id="JAFIQS010000005">
    <property type="protein sequence ID" value="KAG5169597.1"/>
    <property type="molecule type" value="Genomic_DNA"/>
</dbReference>
<proteinExistence type="predicted"/>